<dbReference type="EMBL" id="CAJVPY010048310">
    <property type="protein sequence ID" value="CAG8812050.1"/>
    <property type="molecule type" value="Genomic_DNA"/>
</dbReference>
<evidence type="ECO:0000313" key="2">
    <source>
        <dbReference type="Proteomes" id="UP000789405"/>
    </source>
</evidence>
<organism evidence="1 2">
    <name type="scientific">Dentiscutata erythropus</name>
    <dbReference type="NCBI Taxonomy" id="1348616"/>
    <lineage>
        <taxon>Eukaryota</taxon>
        <taxon>Fungi</taxon>
        <taxon>Fungi incertae sedis</taxon>
        <taxon>Mucoromycota</taxon>
        <taxon>Glomeromycotina</taxon>
        <taxon>Glomeromycetes</taxon>
        <taxon>Diversisporales</taxon>
        <taxon>Gigasporaceae</taxon>
        <taxon>Dentiscutata</taxon>
    </lineage>
</organism>
<protein>
    <submittedName>
        <fullName evidence="1">24731_t:CDS:1</fullName>
    </submittedName>
</protein>
<feature type="non-terminal residue" evidence="1">
    <location>
        <position position="55"/>
    </location>
</feature>
<evidence type="ECO:0000313" key="1">
    <source>
        <dbReference type="EMBL" id="CAG8812050.1"/>
    </source>
</evidence>
<sequence>LENRVKGLKDNLCQKDEKIQELGDIEMRNNDFAIIEAERIDIRKSLNIKKLLLTQ</sequence>
<comment type="caution">
    <text evidence="1">The sequence shown here is derived from an EMBL/GenBank/DDBJ whole genome shotgun (WGS) entry which is preliminary data.</text>
</comment>
<feature type="non-terminal residue" evidence="1">
    <location>
        <position position="1"/>
    </location>
</feature>
<name>A0A9N9P7L6_9GLOM</name>
<gene>
    <name evidence="1" type="ORF">DERYTH_LOCUS25559</name>
</gene>
<dbReference type="Proteomes" id="UP000789405">
    <property type="component" value="Unassembled WGS sequence"/>
</dbReference>
<accession>A0A9N9P7L6</accession>
<dbReference type="AlphaFoldDB" id="A0A9N9P7L6"/>
<reference evidence="1" key="1">
    <citation type="submission" date="2021-06" db="EMBL/GenBank/DDBJ databases">
        <authorList>
            <person name="Kallberg Y."/>
            <person name="Tangrot J."/>
            <person name="Rosling A."/>
        </authorList>
    </citation>
    <scope>NUCLEOTIDE SEQUENCE</scope>
    <source>
        <strain evidence="1">MA453B</strain>
    </source>
</reference>
<keyword evidence="2" id="KW-1185">Reference proteome</keyword>
<proteinExistence type="predicted"/>